<evidence type="ECO:0000259" key="8">
    <source>
        <dbReference type="SMART" id="SM00829"/>
    </source>
</evidence>
<dbReference type="FunFam" id="3.40.50.720:FF:000022">
    <property type="entry name" value="Cinnamyl alcohol dehydrogenase"/>
    <property type="match status" value="1"/>
</dbReference>
<keyword evidence="5 7" id="KW-0862">Zinc</keyword>
<evidence type="ECO:0000256" key="1">
    <source>
        <dbReference type="ARBA" id="ARBA00001947"/>
    </source>
</evidence>
<dbReference type="GO" id="GO:0008270">
    <property type="term" value="F:zinc ion binding"/>
    <property type="evidence" value="ECO:0007669"/>
    <property type="project" value="InterPro"/>
</dbReference>
<evidence type="ECO:0000313" key="9">
    <source>
        <dbReference type="EMBL" id="KAH1082360.1"/>
    </source>
</evidence>
<dbReference type="Gene3D" id="3.40.50.720">
    <property type="entry name" value="NAD(P)-binding Rossmann-like Domain"/>
    <property type="match status" value="1"/>
</dbReference>
<dbReference type="EMBL" id="JAIQCV010000007">
    <property type="protein sequence ID" value="KAH1082360.1"/>
    <property type="molecule type" value="Genomic_DNA"/>
</dbReference>
<evidence type="ECO:0000256" key="6">
    <source>
        <dbReference type="ARBA" id="ARBA00023002"/>
    </source>
</evidence>
<feature type="domain" description="Enoyl reductase (ER)" evidence="8">
    <location>
        <begin position="23"/>
        <end position="351"/>
    </location>
</feature>
<comment type="subunit">
    <text evidence="3">Homodimer.</text>
</comment>
<sequence length="359" mass="38702">MFSSSLLLQESIVIGWAARDVSGHLSPYSFTLRKTGPGDVVLKVLYCGVDHTDLHQMKGEIMPINYPLVPGHEVVGEVVEVGSEVNKFKLGDRVGVGCMISSCGKCLSCNSNNEQYCNQRVFTYGAVNEDGTPTHGGFSTAMVVHQKFVVKIPEKLAPKQAAPLLCAGVTAYSPLKQFNNSDKAIKAGISGLGGVGHLAVLIAKAMGHHVTVISSSEKKKAEALEHLHADAFLVSSNAAEMEGAAASLDYILDTVPAFHSLEPYISLLKAGGKLIFVGVSTKPLHFNNDDLILGKKSLTGSFIGSMEETQEILDFWAEKGLSTLIDVVKMGYINKAFERLERNDVRYRFVLDVAGSNLE</sequence>
<dbReference type="PROSITE" id="PS00059">
    <property type="entry name" value="ADH_ZINC"/>
    <property type="match status" value="1"/>
</dbReference>
<dbReference type="Pfam" id="PF08240">
    <property type="entry name" value="ADH_N"/>
    <property type="match status" value="1"/>
</dbReference>
<proteinExistence type="inferred from homology"/>
<dbReference type="InterPro" id="IPR013154">
    <property type="entry name" value="ADH-like_N"/>
</dbReference>
<dbReference type="CDD" id="cd05283">
    <property type="entry name" value="CAD1"/>
    <property type="match status" value="1"/>
</dbReference>
<gene>
    <name evidence="9" type="ORF">J1N35_022121</name>
</gene>
<dbReference type="SUPFAM" id="SSF50129">
    <property type="entry name" value="GroES-like"/>
    <property type="match status" value="1"/>
</dbReference>
<evidence type="ECO:0000256" key="4">
    <source>
        <dbReference type="ARBA" id="ARBA00022723"/>
    </source>
</evidence>
<evidence type="ECO:0000256" key="5">
    <source>
        <dbReference type="ARBA" id="ARBA00022833"/>
    </source>
</evidence>
<dbReference type="InterPro" id="IPR047109">
    <property type="entry name" value="CAD-like"/>
</dbReference>
<organism evidence="9 10">
    <name type="scientific">Gossypium stocksii</name>
    <dbReference type="NCBI Taxonomy" id="47602"/>
    <lineage>
        <taxon>Eukaryota</taxon>
        <taxon>Viridiplantae</taxon>
        <taxon>Streptophyta</taxon>
        <taxon>Embryophyta</taxon>
        <taxon>Tracheophyta</taxon>
        <taxon>Spermatophyta</taxon>
        <taxon>Magnoliopsida</taxon>
        <taxon>eudicotyledons</taxon>
        <taxon>Gunneridae</taxon>
        <taxon>Pentapetalae</taxon>
        <taxon>rosids</taxon>
        <taxon>malvids</taxon>
        <taxon>Malvales</taxon>
        <taxon>Malvaceae</taxon>
        <taxon>Malvoideae</taxon>
        <taxon>Gossypium</taxon>
    </lineage>
</organism>
<keyword evidence="6" id="KW-0560">Oxidoreductase</keyword>
<accession>A0A9D4A2M9</accession>
<dbReference type="SMART" id="SM00829">
    <property type="entry name" value="PKS_ER"/>
    <property type="match status" value="1"/>
</dbReference>
<dbReference type="GO" id="GO:0009809">
    <property type="term" value="P:lignin biosynthetic process"/>
    <property type="evidence" value="ECO:0007669"/>
    <property type="project" value="UniProtKB-ARBA"/>
</dbReference>
<evidence type="ECO:0000256" key="7">
    <source>
        <dbReference type="RuleBase" id="RU361277"/>
    </source>
</evidence>
<dbReference type="InterPro" id="IPR013149">
    <property type="entry name" value="ADH-like_C"/>
</dbReference>
<dbReference type="GO" id="GO:0016616">
    <property type="term" value="F:oxidoreductase activity, acting on the CH-OH group of donors, NAD or NADP as acceptor"/>
    <property type="evidence" value="ECO:0007669"/>
    <property type="project" value="InterPro"/>
</dbReference>
<dbReference type="Pfam" id="PF00107">
    <property type="entry name" value="ADH_zinc_N"/>
    <property type="match status" value="1"/>
</dbReference>
<dbReference type="AlphaFoldDB" id="A0A9D4A2M9"/>
<dbReference type="OrthoDB" id="1879366at2759"/>
<evidence type="ECO:0000313" key="10">
    <source>
        <dbReference type="Proteomes" id="UP000828251"/>
    </source>
</evidence>
<keyword evidence="4 7" id="KW-0479">Metal-binding</keyword>
<dbReference type="InterPro" id="IPR036291">
    <property type="entry name" value="NAD(P)-bd_dom_sf"/>
</dbReference>
<dbReference type="Proteomes" id="UP000828251">
    <property type="component" value="Unassembled WGS sequence"/>
</dbReference>
<evidence type="ECO:0000256" key="3">
    <source>
        <dbReference type="ARBA" id="ARBA00011738"/>
    </source>
</evidence>
<comment type="cofactor">
    <cofactor evidence="1 7">
        <name>Zn(2+)</name>
        <dbReference type="ChEBI" id="CHEBI:29105"/>
    </cofactor>
</comment>
<dbReference type="InterPro" id="IPR002328">
    <property type="entry name" value="ADH_Zn_CS"/>
</dbReference>
<name>A0A9D4A2M9_9ROSI</name>
<comment type="similarity">
    <text evidence="2 7">Belongs to the zinc-containing alcohol dehydrogenase family.</text>
</comment>
<dbReference type="PANTHER" id="PTHR42683">
    <property type="entry name" value="ALDEHYDE REDUCTASE"/>
    <property type="match status" value="1"/>
</dbReference>
<dbReference type="Gene3D" id="3.90.180.10">
    <property type="entry name" value="Medium-chain alcohol dehydrogenases, catalytic domain"/>
    <property type="match status" value="1"/>
</dbReference>
<reference evidence="9 10" key="1">
    <citation type="journal article" date="2021" name="Plant Biotechnol. J.">
        <title>Multi-omics assisted identification of the key and species-specific regulatory components of drought-tolerant mechanisms in Gossypium stocksii.</title>
        <authorList>
            <person name="Yu D."/>
            <person name="Ke L."/>
            <person name="Zhang D."/>
            <person name="Wu Y."/>
            <person name="Sun Y."/>
            <person name="Mei J."/>
            <person name="Sun J."/>
            <person name="Sun Y."/>
        </authorList>
    </citation>
    <scope>NUCLEOTIDE SEQUENCE [LARGE SCALE GENOMIC DNA]</scope>
    <source>
        <strain evidence="10">cv. E1</strain>
        <tissue evidence="9">Leaf</tissue>
    </source>
</reference>
<dbReference type="InterPro" id="IPR020843">
    <property type="entry name" value="ER"/>
</dbReference>
<dbReference type="InterPro" id="IPR011032">
    <property type="entry name" value="GroES-like_sf"/>
</dbReference>
<comment type="caution">
    <text evidence="9">The sequence shown here is derived from an EMBL/GenBank/DDBJ whole genome shotgun (WGS) entry which is preliminary data.</text>
</comment>
<evidence type="ECO:0000256" key="2">
    <source>
        <dbReference type="ARBA" id="ARBA00008072"/>
    </source>
</evidence>
<keyword evidence="10" id="KW-1185">Reference proteome</keyword>
<protein>
    <recommendedName>
        <fullName evidence="8">Enoyl reductase (ER) domain-containing protein</fullName>
    </recommendedName>
</protein>
<dbReference type="SUPFAM" id="SSF51735">
    <property type="entry name" value="NAD(P)-binding Rossmann-fold domains"/>
    <property type="match status" value="1"/>
</dbReference>